<dbReference type="AlphaFoldDB" id="A0AAV4FHA2"/>
<name>A0AAV4FHA2_9GAST</name>
<feature type="compositionally biased region" description="Basic and acidic residues" evidence="1">
    <location>
        <begin position="61"/>
        <end position="73"/>
    </location>
</feature>
<dbReference type="Proteomes" id="UP000762676">
    <property type="component" value="Unassembled WGS sequence"/>
</dbReference>
<reference evidence="2 3" key="1">
    <citation type="journal article" date="2021" name="Elife">
        <title>Chloroplast acquisition without the gene transfer in kleptoplastic sea slugs, Plakobranchus ocellatus.</title>
        <authorList>
            <person name="Maeda T."/>
            <person name="Takahashi S."/>
            <person name="Yoshida T."/>
            <person name="Shimamura S."/>
            <person name="Takaki Y."/>
            <person name="Nagai Y."/>
            <person name="Toyoda A."/>
            <person name="Suzuki Y."/>
            <person name="Arimoto A."/>
            <person name="Ishii H."/>
            <person name="Satoh N."/>
            <person name="Nishiyama T."/>
            <person name="Hasebe M."/>
            <person name="Maruyama T."/>
            <person name="Minagawa J."/>
            <person name="Obokata J."/>
            <person name="Shigenobu S."/>
        </authorList>
    </citation>
    <scope>NUCLEOTIDE SEQUENCE [LARGE SCALE GENOMIC DNA]</scope>
</reference>
<organism evidence="2 3">
    <name type="scientific">Elysia marginata</name>
    <dbReference type="NCBI Taxonomy" id="1093978"/>
    <lineage>
        <taxon>Eukaryota</taxon>
        <taxon>Metazoa</taxon>
        <taxon>Spiralia</taxon>
        <taxon>Lophotrochozoa</taxon>
        <taxon>Mollusca</taxon>
        <taxon>Gastropoda</taxon>
        <taxon>Heterobranchia</taxon>
        <taxon>Euthyneura</taxon>
        <taxon>Panpulmonata</taxon>
        <taxon>Sacoglossa</taxon>
        <taxon>Placobranchoidea</taxon>
        <taxon>Plakobranchidae</taxon>
        <taxon>Elysia</taxon>
    </lineage>
</organism>
<evidence type="ECO:0000256" key="1">
    <source>
        <dbReference type="SAM" id="MobiDB-lite"/>
    </source>
</evidence>
<feature type="region of interest" description="Disordered" evidence="1">
    <location>
        <begin position="48"/>
        <end position="73"/>
    </location>
</feature>
<dbReference type="EMBL" id="BMAT01004340">
    <property type="protein sequence ID" value="GFR72145.1"/>
    <property type="molecule type" value="Genomic_DNA"/>
</dbReference>
<proteinExistence type="predicted"/>
<evidence type="ECO:0000313" key="3">
    <source>
        <dbReference type="Proteomes" id="UP000762676"/>
    </source>
</evidence>
<comment type="caution">
    <text evidence="2">The sequence shown here is derived from an EMBL/GenBank/DDBJ whole genome shotgun (WGS) entry which is preliminary data.</text>
</comment>
<accession>A0AAV4FHA2</accession>
<keyword evidence="3" id="KW-1185">Reference proteome</keyword>
<evidence type="ECO:0000313" key="2">
    <source>
        <dbReference type="EMBL" id="GFR72145.1"/>
    </source>
</evidence>
<gene>
    <name evidence="2" type="ORF">ElyMa_002109300</name>
</gene>
<sequence>MTTRPKQVCKTDLAVVDPSLRHLLSIRYSTPERQLRIGKKSFSGLNADLARQGSNLAPPRPRADCLPPEHDTT</sequence>
<protein>
    <submittedName>
        <fullName evidence="2">Uncharacterized protein</fullName>
    </submittedName>
</protein>